<comment type="caution">
    <text evidence="1">The sequence shown here is derived from an EMBL/GenBank/DDBJ whole genome shotgun (WGS) entry which is preliminary data.</text>
</comment>
<accession>A0ABN7WBJ7</accession>
<feature type="non-terminal residue" evidence="1">
    <location>
        <position position="1"/>
    </location>
</feature>
<reference evidence="1 2" key="1">
    <citation type="submission" date="2021-06" db="EMBL/GenBank/DDBJ databases">
        <authorList>
            <person name="Kallberg Y."/>
            <person name="Tangrot J."/>
            <person name="Rosling A."/>
        </authorList>
    </citation>
    <scope>NUCLEOTIDE SEQUENCE [LARGE SCALE GENOMIC DNA]</scope>
    <source>
        <strain evidence="1 2">120-4 pot B 10/14</strain>
    </source>
</reference>
<name>A0ABN7WBJ7_GIGMA</name>
<dbReference type="Proteomes" id="UP000789901">
    <property type="component" value="Unassembled WGS sequence"/>
</dbReference>
<evidence type="ECO:0000313" key="1">
    <source>
        <dbReference type="EMBL" id="CAG8824713.1"/>
    </source>
</evidence>
<evidence type="ECO:0000313" key="2">
    <source>
        <dbReference type="Proteomes" id="UP000789901"/>
    </source>
</evidence>
<protein>
    <submittedName>
        <fullName evidence="1">36529_t:CDS:1</fullName>
    </submittedName>
</protein>
<gene>
    <name evidence="1" type="ORF">GMARGA_LOCUS28650</name>
</gene>
<dbReference type="EMBL" id="CAJVQB010036979">
    <property type="protein sequence ID" value="CAG8824713.1"/>
    <property type="molecule type" value="Genomic_DNA"/>
</dbReference>
<keyword evidence="2" id="KW-1185">Reference proteome</keyword>
<sequence>VQSMVFGSHFDMRRLGRMDTKVLYKILKKKEFDTCLWKNNENKVPDMSEACDLYAD</sequence>
<proteinExistence type="predicted"/>
<organism evidence="1 2">
    <name type="scientific">Gigaspora margarita</name>
    <dbReference type="NCBI Taxonomy" id="4874"/>
    <lineage>
        <taxon>Eukaryota</taxon>
        <taxon>Fungi</taxon>
        <taxon>Fungi incertae sedis</taxon>
        <taxon>Mucoromycota</taxon>
        <taxon>Glomeromycotina</taxon>
        <taxon>Glomeromycetes</taxon>
        <taxon>Diversisporales</taxon>
        <taxon>Gigasporaceae</taxon>
        <taxon>Gigaspora</taxon>
    </lineage>
</organism>